<dbReference type="Gene3D" id="3.40.50.300">
    <property type="entry name" value="P-loop containing nucleotide triphosphate hydrolases"/>
    <property type="match status" value="1"/>
</dbReference>
<dbReference type="EMBL" id="MKIM01000031">
    <property type="protein sequence ID" value="OLP42618.1"/>
    <property type="molecule type" value="Genomic_DNA"/>
</dbReference>
<dbReference type="InterPro" id="IPR027266">
    <property type="entry name" value="TrmE/GcvT-like"/>
</dbReference>
<keyword evidence="4 8" id="KW-0378">Hydrolase</keyword>
<dbReference type="PROSITE" id="PS51709">
    <property type="entry name" value="G_TRME"/>
    <property type="match status" value="1"/>
</dbReference>
<keyword evidence="8" id="KW-0963">Cytoplasm</keyword>
<feature type="binding site" evidence="8">
    <location>
        <position position="87"/>
    </location>
    <ligand>
        <name>(6S)-5-formyl-5,6,7,8-tetrahydrofolate</name>
        <dbReference type="ChEBI" id="CHEBI:57457"/>
    </ligand>
</feature>
<dbReference type="Proteomes" id="UP000186894">
    <property type="component" value="Unassembled WGS sequence"/>
</dbReference>
<feature type="binding site" evidence="8">
    <location>
        <position position="238"/>
    </location>
    <ligand>
        <name>Mg(2+)</name>
        <dbReference type="ChEBI" id="CHEBI:18420"/>
    </ligand>
</feature>
<feature type="binding site" evidence="8">
    <location>
        <begin position="278"/>
        <end position="281"/>
    </location>
    <ligand>
        <name>GTP</name>
        <dbReference type="ChEBI" id="CHEBI:37565"/>
    </ligand>
</feature>
<dbReference type="GO" id="GO:0005525">
    <property type="term" value="F:GTP binding"/>
    <property type="evidence" value="ECO:0007669"/>
    <property type="project" value="UniProtKB-UniRule"/>
</dbReference>
<dbReference type="InterPro" id="IPR027417">
    <property type="entry name" value="P-loop_NTPase"/>
</dbReference>
<keyword evidence="7 8" id="KW-0342">GTP-binding</keyword>
<accession>A0A1Q8ZL74</accession>
<dbReference type="SUPFAM" id="SSF52540">
    <property type="entry name" value="P-loop containing nucleoside triphosphate hydrolases"/>
    <property type="match status" value="1"/>
</dbReference>
<dbReference type="PANTHER" id="PTHR42714">
    <property type="entry name" value="TRNA MODIFICATION GTPASE GTPBP3"/>
    <property type="match status" value="1"/>
</dbReference>
<feature type="binding site" evidence="8">
    <location>
        <position position="30"/>
    </location>
    <ligand>
        <name>(6S)-5-formyl-5,6,7,8-tetrahydrofolate</name>
        <dbReference type="ChEBI" id="CHEBI:57457"/>
    </ligand>
</feature>
<feature type="binding site" evidence="8">
    <location>
        <position position="259"/>
    </location>
    <ligand>
        <name>Mg(2+)</name>
        <dbReference type="ChEBI" id="CHEBI:18420"/>
    </ligand>
</feature>
<evidence type="ECO:0000256" key="5">
    <source>
        <dbReference type="ARBA" id="ARBA00022842"/>
    </source>
</evidence>
<keyword evidence="2 8" id="KW-0819">tRNA processing</keyword>
<evidence type="ECO:0000256" key="2">
    <source>
        <dbReference type="ARBA" id="ARBA00022694"/>
    </source>
</evidence>
<reference evidence="11 12" key="1">
    <citation type="submission" date="2016-09" db="EMBL/GenBank/DDBJ databases">
        <title>Rhizobium oryziradicis sp. nov., isolated from the root of rice.</title>
        <authorList>
            <person name="Zhao J."/>
            <person name="Zhang X."/>
        </authorList>
    </citation>
    <scope>NUCLEOTIDE SEQUENCE [LARGE SCALE GENOMIC DNA]</scope>
    <source>
        <strain evidence="11 12">N19</strain>
    </source>
</reference>
<dbReference type="InterPro" id="IPR031168">
    <property type="entry name" value="G_TrmE"/>
</dbReference>
<feature type="binding site" evidence="8">
    <location>
        <position position="127"/>
    </location>
    <ligand>
        <name>(6S)-5-formyl-5,6,7,8-tetrahydrofolate</name>
        <dbReference type="ChEBI" id="CHEBI:57457"/>
    </ligand>
</feature>
<dbReference type="Pfam" id="PF01926">
    <property type="entry name" value="MMR_HSR1"/>
    <property type="match status" value="1"/>
</dbReference>
<evidence type="ECO:0000313" key="11">
    <source>
        <dbReference type="EMBL" id="OLP42618.1"/>
    </source>
</evidence>
<evidence type="ECO:0000256" key="3">
    <source>
        <dbReference type="ARBA" id="ARBA00022741"/>
    </source>
</evidence>
<dbReference type="STRING" id="1867956.BJF95_00290"/>
<dbReference type="Pfam" id="PF10396">
    <property type="entry name" value="TrmE_N"/>
    <property type="match status" value="1"/>
</dbReference>
<dbReference type="AlphaFoldDB" id="A0A1Q8ZL74"/>
<evidence type="ECO:0000313" key="12">
    <source>
        <dbReference type="Proteomes" id="UP000186894"/>
    </source>
</evidence>
<gene>
    <name evidence="8" type="primary">mnmE</name>
    <name evidence="8" type="synonym">trmE</name>
    <name evidence="11" type="ORF">BJF95_00290</name>
</gene>
<evidence type="ECO:0000259" key="10">
    <source>
        <dbReference type="PROSITE" id="PS51709"/>
    </source>
</evidence>
<dbReference type="EC" id="3.6.-.-" evidence="8"/>
<dbReference type="InterPro" id="IPR027368">
    <property type="entry name" value="MnmE_dom2"/>
</dbReference>
<dbReference type="HAMAP" id="MF_00379">
    <property type="entry name" value="GTPase_MnmE"/>
    <property type="match status" value="1"/>
</dbReference>
<keyword evidence="8" id="KW-0479">Metal-binding</keyword>
<feature type="binding site" evidence="8">
    <location>
        <begin position="253"/>
        <end position="259"/>
    </location>
    <ligand>
        <name>GTP</name>
        <dbReference type="ChEBI" id="CHEBI:37565"/>
    </ligand>
</feature>
<sequence length="447" mass="49173">MRLEMRMPMAGDTIFALSTGALPCGVAVIRLSGSSVQDVLRAVCGTLPSPRVAALKSIRDRDGQTIDRGLVLFFPGPASFTGEDCAEFHVHGSRAVVASLLSRLSDEANCRMAEAGEFSRRAFENGKLDLVEIEGLADLLAAETEMQRRQAMQQADGKATALYNGWRERLIYCRAMIEADLDFSDEGDIPGSVAPIVWKELSALRQSIHEASLDERRGEIIRDGFNVVIAGRPNAGKSSLLNALAGRDVAIVTHYAGTTRDILQCDIDLEGYVVRLYDTAGIRETEEEVEQEGIRRALRKIEEADLVLLLEDLSSERADSAKGFVSVPYLSIGTKADLIEAETQSDRFDLMLSSQRASDIESLRTLLLKTIRNRIGSGESIIPSRQRHIQCLRQALDYIDSALDSRFGLEIRADYLRLASDSLGRLIGRVDTETLLGKIFSEFCVGK</sequence>
<evidence type="ECO:0000256" key="7">
    <source>
        <dbReference type="ARBA" id="ARBA00023134"/>
    </source>
</evidence>
<dbReference type="CDD" id="cd04164">
    <property type="entry name" value="trmE"/>
    <property type="match status" value="1"/>
</dbReference>
<dbReference type="GO" id="GO:0002098">
    <property type="term" value="P:tRNA wobble uridine modification"/>
    <property type="evidence" value="ECO:0007669"/>
    <property type="project" value="TreeGrafter"/>
</dbReference>
<comment type="similarity">
    <text evidence="1 8 9">Belongs to the TRAFAC class TrmE-Era-EngA-EngB-Septin-like GTPase superfamily. TrmE GTPase family.</text>
</comment>
<keyword evidence="5 8" id="KW-0460">Magnesium</keyword>
<dbReference type="NCBIfam" id="NF003661">
    <property type="entry name" value="PRK05291.1-3"/>
    <property type="match status" value="1"/>
</dbReference>
<evidence type="ECO:0000256" key="8">
    <source>
        <dbReference type="HAMAP-Rule" id="MF_00379"/>
    </source>
</evidence>
<evidence type="ECO:0000256" key="6">
    <source>
        <dbReference type="ARBA" id="ARBA00022958"/>
    </source>
</evidence>
<dbReference type="InterPro" id="IPR004520">
    <property type="entry name" value="GTPase_MnmE"/>
</dbReference>
<protein>
    <recommendedName>
        <fullName evidence="8">tRNA modification GTPase MnmE</fullName>
        <ecNumber evidence="8">3.6.-.-</ecNumber>
    </recommendedName>
</protein>
<keyword evidence="3 8" id="KW-0547">Nucleotide-binding</keyword>
<feature type="domain" description="TrmE-type G" evidence="10">
    <location>
        <begin position="224"/>
        <end position="372"/>
    </location>
</feature>
<keyword evidence="6 8" id="KW-0630">Potassium</keyword>
<feature type="binding site" evidence="8">
    <location>
        <begin position="234"/>
        <end position="239"/>
    </location>
    <ligand>
        <name>GTP</name>
        <dbReference type="ChEBI" id="CHEBI:37565"/>
    </ligand>
</feature>
<comment type="cofactor">
    <cofactor evidence="8">
        <name>K(+)</name>
        <dbReference type="ChEBI" id="CHEBI:29103"/>
    </cofactor>
    <text evidence="8">Binds 1 potassium ion per subunit.</text>
</comment>
<dbReference type="GO" id="GO:0003924">
    <property type="term" value="F:GTPase activity"/>
    <property type="evidence" value="ECO:0007669"/>
    <property type="project" value="UniProtKB-UniRule"/>
</dbReference>
<dbReference type="PRINTS" id="PR00449">
    <property type="entry name" value="RASTRNSFRMNG"/>
</dbReference>
<dbReference type="Gene3D" id="3.30.1360.120">
    <property type="entry name" value="Probable tRNA modification gtpase trme, domain 1"/>
    <property type="match status" value="1"/>
</dbReference>
<dbReference type="CDD" id="cd14858">
    <property type="entry name" value="TrmE_N"/>
    <property type="match status" value="1"/>
</dbReference>
<dbReference type="FunFam" id="3.30.1360.120:FF:000007">
    <property type="entry name" value="tRNA modification GTPase GTPBP3, mitochondrial"/>
    <property type="match status" value="1"/>
</dbReference>
<dbReference type="GO" id="GO:0046872">
    <property type="term" value="F:metal ion binding"/>
    <property type="evidence" value="ECO:0007669"/>
    <property type="project" value="UniProtKB-KW"/>
</dbReference>
<dbReference type="InterPro" id="IPR005225">
    <property type="entry name" value="Small_GTP-bd"/>
</dbReference>
<dbReference type="NCBIfam" id="TIGR00231">
    <property type="entry name" value="small_GTP"/>
    <property type="match status" value="1"/>
</dbReference>
<comment type="function">
    <text evidence="8">Exhibits a very high intrinsic GTPase hydrolysis rate. Involved in the addition of a carboxymethylaminomethyl (cmnm) group at the wobble position (U34) of certain tRNAs, forming tRNA-cmnm(5)s(2)U34.</text>
</comment>
<dbReference type="Gene3D" id="1.20.120.430">
    <property type="entry name" value="tRNA modification GTPase MnmE domain 2"/>
    <property type="match status" value="1"/>
</dbReference>
<comment type="caution">
    <text evidence="8">Lacks conserved residue(s) required for the propagation of feature annotation.</text>
</comment>
<dbReference type="Pfam" id="PF12631">
    <property type="entry name" value="MnmE_helical"/>
    <property type="match status" value="1"/>
</dbReference>
<evidence type="ECO:0000256" key="1">
    <source>
        <dbReference type="ARBA" id="ARBA00011043"/>
    </source>
</evidence>
<dbReference type="InterPro" id="IPR006073">
    <property type="entry name" value="GTP-bd"/>
</dbReference>
<dbReference type="InterPro" id="IPR018948">
    <property type="entry name" value="GTP-bd_TrmE_N"/>
</dbReference>
<evidence type="ECO:0000256" key="9">
    <source>
        <dbReference type="RuleBase" id="RU003313"/>
    </source>
</evidence>
<dbReference type="PANTHER" id="PTHR42714:SF2">
    <property type="entry name" value="TRNA MODIFICATION GTPASE GTPBP3, MITOCHONDRIAL"/>
    <property type="match status" value="1"/>
</dbReference>
<dbReference type="SUPFAM" id="SSF116878">
    <property type="entry name" value="TrmE connector domain"/>
    <property type="match status" value="1"/>
</dbReference>
<comment type="caution">
    <text evidence="11">The sequence shown here is derived from an EMBL/GenBank/DDBJ whole genome shotgun (WGS) entry which is preliminary data.</text>
</comment>
<comment type="subunit">
    <text evidence="8">Homodimer. Heterotetramer of two MnmE and two MnmG subunits.</text>
</comment>
<comment type="subcellular location">
    <subcellularLocation>
        <location evidence="8">Cytoplasm</location>
    </subcellularLocation>
</comment>
<dbReference type="NCBIfam" id="TIGR00450">
    <property type="entry name" value="mnmE_trmE_thdF"/>
    <property type="match status" value="1"/>
</dbReference>
<keyword evidence="12" id="KW-1185">Reference proteome</keyword>
<evidence type="ECO:0000256" key="4">
    <source>
        <dbReference type="ARBA" id="ARBA00022801"/>
    </source>
</evidence>
<dbReference type="GO" id="GO:0030488">
    <property type="term" value="P:tRNA methylation"/>
    <property type="evidence" value="ECO:0007669"/>
    <property type="project" value="TreeGrafter"/>
</dbReference>
<name>A0A1Q8ZL74_9HYPH</name>
<organism evidence="11 12">
    <name type="scientific">Rhizobium oryziradicis</name>
    <dbReference type="NCBI Taxonomy" id="1867956"/>
    <lineage>
        <taxon>Bacteria</taxon>
        <taxon>Pseudomonadati</taxon>
        <taxon>Pseudomonadota</taxon>
        <taxon>Alphaproteobacteria</taxon>
        <taxon>Hyphomicrobiales</taxon>
        <taxon>Rhizobiaceae</taxon>
        <taxon>Rhizobium/Agrobacterium group</taxon>
        <taxon>Rhizobium</taxon>
    </lineage>
</organism>
<feature type="binding site" evidence="8">
    <location>
        <position position="447"/>
    </location>
    <ligand>
        <name>(6S)-5-formyl-5,6,7,8-tetrahydrofolate</name>
        <dbReference type="ChEBI" id="CHEBI:57457"/>
    </ligand>
</feature>
<dbReference type="GO" id="GO:0005737">
    <property type="term" value="C:cytoplasm"/>
    <property type="evidence" value="ECO:0007669"/>
    <property type="project" value="UniProtKB-SubCell"/>
</dbReference>
<proteinExistence type="inferred from homology"/>
<dbReference type="InterPro" id="IPR025867">
    <property type="entry name" value="MnmE_helical"/>
</dbReference>